<feature type="domain" description="BHLH" evidence="8">
    <location>
        <begin position="41"/>
        <end position="91"/>
    </location>
</feature>
<feature type="compositionally biased region" description="Basic and acidic residues" evidence="7">
    <location>
        <begin position="34"/>
        <end position="51"/>
    </location>
</feature>
<protein>
    <recommendedName>
        <fullName evidence="8">BHLH domain-containing protein</fullName>
    </recommendedName>
</protein>
<gene>
    <name evidence="9" type="ORF">JCGZ_19590</name>
</gene>
<evidence type="ECO:0000259" key="8">
    <source>
        <dbReference type="PROSITE" id="PS50888"/>
    </source>
</evidence>
<dbReference type="InterPro" id="IPR011598">
    <property type="entry name" value="bHLH_dom"/>
</dbReference>
<evidence type="ECO:0000256" key="2">
    <source>
        <dbReference type="ARBA" id="ARBA00023015"/>
    </source>
</evidence>
<keyword evidence="3" id="KW-0238">DNA-binding</keyword>
<evidence type="ECO:0000256" key="1">
    <source>
        <dbReference type="ARBA" id="ARBA00004123"/>
    </source>
</evidence>
<dbReference type="GO" id="GO:0046983">
    <property type="term" value="F:protein dimerization activity"/>
    <property type="evidence" value="ECO:0007669"/>
    <property type="project" value="InterPro"/>
</dbReference>
<dbReference type="GO" id="GO:0003677">
    <property type="term" value="F:DNA binding"/>
    <property type="evidence" value="ECO:0007669"/>
    <property type="project" value="UniProtKB-KW"/>
</dbReference>
<dbReference type="Gene3D" id="4.10.280.10">
    <property type="entry name" value="Helix-loop-helix DNA-binding domain"/>
    <property type="match status" value="1"/>
</dbReference>
<keyword evidence="6" id="KW-0175">Coiled coil</keyword>
<dbReference type="CDD" id="cd11446">
    <property type="entry name" value="bHLH_AtILR3_like"/>
    <property type="match status" value="1"/>
</dbReference>
<dbReference type="PROSITE" id="PS50888">
    <property type="entry name" value="BHLH"/>
    <property type="match status" value="1"/>
</dbReference>
<name>A0A067K5Q2_JATCU</name>
<organism evidence="9 10">
    <name type="scientific">Jatropha curcas</name>
    <name type="common">Barbados nut</name>
    <dbReference type="NCBI Taxonomy" id="180498"/>
    <lineage>
        <taxon>Eukaryota</taxon>
        <taxon>Viridiplantae</taxon>
        <taxon>Streptophyta</taxon>
        <taxon>Embryophyta</taxon>
        <taxon>Tracheophyta</taxon>
        <taxon>Spermatophyta</taxon>
        <taxon>Magnoliopsida</taxon>
        <taxon>eudicotyledons</taxon>
        <taxon>Gunneridae</taxon>
        <taxon>Pentapetalae</taxon>
        <taxon>rosids</taxon>
        <taxon>fabids</taxon>
        <taxon>Malpighiales</taxon>
        <taxon>Euphorbiaceae</taxon>
        <taxon>Crotonoideae</taxon>
        <taxon>Jatropheae</taxon>
        <taxon>Jatropha</taxon>
    </lineage>
</organism>
<evidence type="ECO:0000256" key="3">
    <source>
        <dbReference type="ARBA" id="ARBA00023125"/>
    </source>
</evidence>
<evidence type="ECO:0000313" key="9">
    <source>
        <dbReference type="EMBL" id="KDP27585.1"/>
    </source>
</evidence>
<evidence type="ECO:0000256" key="6">
    <source>
        <dbReference type="SAM" id="Coils"/>
    </source>
</evidence>
<dbReference type="OrthoDB" id="515493at2759"/>
<dbReference type="InterPro" id="IPR036638">
    <property type="entry name" value="HLH_DNA-bd_sf"/>
</dbReference>
<dbReference type="Proteomes" id="UP000027138">
    <property type="component" value="Unassembled WGS sequence"/>
</dbReference>
<sequence>MQPPNPPFSDFPQQQLPPDPCVAPPTRSQPSQRPESEVKDARKVLKADREKLRRDRLNEQFIELGNALDPDRPKNDKATILADTIQLLKDLTSQVNKLKAEYTTLTEESRELTQEKNDLREEKASLKSDIENLNIQYQQRLRSTYPWVAMDHSVVMAPTSYPYPMPVTIPPGPIPLHPSMQPYPFFGNQNPAVIHNPCSTFVPYVTPNTLVDQQSTQRASSFAQPASGSHVSGKQDSKIKLSGESKVGKSLDSNDVTTELELKTPGSMTDQDLSSGHKKSKKSPGKENSVTEGSCSSRCSSARSVQDSSSTSIVGSTKADDLGQ</sequence>
<feature type="compositionally biased region" description="Polar residues" evidence="7">
    <location>
        <begin position="215"/>
        <end position="232"/>
    </location>
</feature>
<evidence type="ECO:0000256" key="7">
    <source>
        <dbReference type="SAM" id="MobiDB-lite"/>
    </source>
</evidence>
<evidence type="ECO:0000313" key="10">
    <source>
        <dbReference type="Proteomes" id="UP000027138"/>
    </source>
</evidence>
<dbReference type="SUPFAM" id="SSF47459">
    <property type="entry name" value="HLH, helix-loop-helix DNA-binding domain"/>
    <property type="match status" value="1"/>
</dbReference>
<comment type="subcellular location">
    <subcellularLocation>
        <location evidence="1">Nucleus</location>
    </subcellularLocation>
</comment>
<dbReference type="SMART" id="SM00353">
    <property type="entry name" value="HLH"/>
    <property type="match status" value="1"/>
</dbReference>
<dbReference type="AlphaFoldDB" id="A0A067K5Q2"/>
<dbReference type="PANTHER" id="PTHR47001">
    <property type="entry name" value="TRANSCRIPTION FACTOR BHLH121"/>
    <property type="match status" value="1"/>
</dbReference>
<dbReference type="Pfam" id="PF23177">
    <property type="entry name" value="bHLH_IRO3"/>
    <property type="match status" value="1"/>
</dbReference>
<dbReference type="GO" id="GO:0005634">
    <property type="term" value="C:nucleus"/>
    <property type="evidence" value="ECO:0007669"/>
    <property type="project" value="UniProtKB-SubCell"/>
</dbReference>
<evidence type="ECO:0000256" key="4">
    <source>
        <dbReference type="ARBA" id="ARBA00023163"/>
    </source>
</evidence>
<evidence type="ECO:0000256" key="5">
    <source>
        <dbReference type="ARBA" id="ARBA00023242"/>
    </source>
</evidence>
<keyword evidence="10" id="KW-1185">Reference proteome</keyword>
<dbReference type="GO" id="GO:0006879">
    <property type="term" value="P:intracellular iron ion homeostasis"/>
    <property type="evidence" value="ECO:0007669"/>
    <property type="project" value="InterPro"/>
</dbReference>
<feature type="compositionally biased region" description="Low complexity" evidence="7">
    <location>
        <begin position="286"/>
        <end position="312"/>
    </location>
</feature>
<dbReference type="STRING" id="180498.A0A067K5Q2"/>
<dbReference type="InterPro" id="IPR057075">
    <property type="entry name" value="bHLH_IRO3"/>
</dbReference>
<keyword evidence="5" id="KW-0539">Nucleus</keyword>
<feature type="coiled-coil region" evidence="6">
    <location>
        <begin position="81"/>
        <end position="136"/>
    </location>
</feature>
<proteinExistence type="predicted"/>
<keyword evidence="2" id="KW-0805">Transcription regulation</keyword>
<dbReference type="InterPro" id="IPR044579">
    <property type="entry name" value="bHLH11/121"/>
</dbReference>
<feature type="compositionally biased region" description="Basic and acidic residues" evidence="7">
    <location>
        <begin position="233"/>
        <end position="249"/>
    </location>
</feature>
<feature type="region of interest" description="Disordered" evidence="7">
    <location>
        <begin position="1"/>
        <end position="51"/>
    </location>
</feature>
<dbReference type="PANTHER" id="PTHR47001:SF3">
    <property type="entry name" value="TRANSCRIPTION FACTOR BHLH121"/>
    <property type="match status" value="1"/>
</dbReference>
<feature type="region of interest" description="Disordered" evidence="7">
    <location>
        <begin position="215"/>
        <end position="324"/>
    </location>
</feature>
<dbReference type="GO" id="GO:0003700">
    <property type="term" value="F:DNA-binding transcription factor activity"/>
    <property type="evidence" value="ECO:0007669"/>
    <property type="project" value="InterPro"/>
</dbReference>
<reference evidence="9 10" key="1">
    <citation type="journal article" date="2014" name="PLoS ONE">
        <title>Global Analysis of Gene Expression Profiles in Physic Nut (Jatropha curcas L.) Seedlings Exposed to Salt Stress.</title>
        <authorList>
            <person name="Zhang L."/>
            <person name="Zhang C."/>
            <person name="Wu P."/>
            <person name="Chen Y."/>
            <person name="Li M."/>
            <person name="Jiang H."/>
            <person name="Wu G."/>
        </authorList>
    </citation>
    <scope>NUCLEOTIDE SEQUENCE [LARGE SCALE GENOMIC DNA]</scope>
    <source>
        <strain evidence="10">cv. GZQX0401</strain>
        <tissue evidence="9">Young leaves</tissue>
    </source>
</reference>
<accession>A0A067K5Q2</accession>
<keyword evidence="4" id="KW-0804">Transcription</keyword>
<dbReference type="EMBL" id="KK914813">
    <property type="protein sequence ID" value="KDP27585.1"/>
    <property type="molecule type" value="Genomic_DNA"/>
</dbReference>
<feature type="compositionally biased region" description="Pro residues" evidence="7">
    <location>
        <begin position="1"/>
        <end position="23"/>
    </location>
</feature>